<name>A0A6G1E1L4_9ORYZ</name>
<dbReference type="Proteomes" id="UP000479710">
    <property type="component" value="Unassembled WGS sequence"/>
</dbReference>
<sequence length="65" mass="7061">MARQRLGLTAGRPEAWRSLDRAVASLQLDHHHGHVASQQPGITNGQHSGDIALRQPTSTTPTCMH</sequence>
<dbReference type="AlphaFoldDB" id="A0A6G1E1L4"/>
<protein>
    <submittedName>
        <fullName evidence="2">Uncharacterized protein</fullName>
    </submittedName>
</protein>
<feature type="compositionally biased region" description="Polar residues" evidence="1">
    <location>
        <begin position="55"/>
        <end position="65"/>
    </location>
</feature>
<evidence type="ECO:0000313" key="2">
    <source>
        <dbReference type="EMBL" id="KAF0918688.1"/>
    </source>
</evidence>
<comment type="caution">
    <text evidence="2">The sequence shown here is derived from an EMBL/GenBank/DDBJ whole genome shotgun (WGS) entry which is preliminary data.</text>
</comment>
<keyword evidence="3" id="KW-1185">Reference proteome</keyword>
<feature type="compositionally biased region" description="Polar residues" evidence="1">
    <location>
        <begin position="36"/>
        <end position="47"/>
    </location>
</feature>
<reference evidence="2 3" key="1">
    <citation type="submission" date="2019-11" db="EMBL/GenBank/DDBJ databases">
        <title>Whole genome sequence of Oryza granulata.</title>
        <authorList>
            <person name="Li W."/>
        </authorList>
    </citation>
    <scope>NUCLEOTIDE SEQUENCE [LARGE SCALE GENOMIC DNA]</scope>
    <source>
        <strain evidence="3">cv. Menghai</strain>
        <tissue evidence="2">Leaf</tissue>
    </source>
</reference>
<proteinExistence type="predicted"/>
<evidence type="ECO:0000256" key="1">
    <source>
        <dbReference type="SAM" id="MobiDB-lite"/>
    </source>
</evidence>
<accession>A0A6G1E1L4</accession>
<feature type="region of interest" description="Disordered" evidence="1">
    <location>
        <begin position="35"/>
        <end position="65"/>
    </location>
</feature>
<evidence type="ECO:0000313" key="3">
    <source>
        <dbReference type="Proteomes" id="UP000479710"/>
    </source>
</evidence>
<dbReference type="EMBL" id="SPHZ02000005">
    <property type="protein sequence ID" value="KAF0918688.1"/>
    <property type="molecule type" value="Genomic_DNA"/>
</dbReference>
<organism evidence="2 3">
    <name type="scientific">Oryza meyeriana var. granulata</name>
    <dbReference type="NCBI Taxonomy" id="110450"/>
    <lineage>
        <taxon>Eukaryota</taxon>
        <taxon>Viridiplantae</taxon>
        <taxon>Streptophyta</taxon>
        <taxon>Embryophyta</taxon>
        <taxon>Tracheophyta</taxon>
        <taxon>Spermatophyta</taxon>
        <taxon>Magnoliopsida</taxon>
        <taxon>Liliopsida</taxon>
        <taxon>Poales</taxon>
        <taxon>Poaceae</taxon>
        <taxon>BOP clade</taxon>
        <taxon>Oryzoideae</taxon>
        <taxon>Oryzeae</taxon>
        <taxon>Oryzinae</taxon>
        <taxon>Oryza</taxon>
        <taxon>Oryza meyeriana</taxon>
    </lineage>
</organism>
<gene>
    <name evidence="2" type="ORF">E2562_025814</name>
</gene>